<dbReference type="AlphaFoldDB" id="A0AA39JNY4"/>
<dbReference type="RefSeq" id="XP_060325665.1">
    <property type="nucleotide sequence ID" value="XM_060467984.1"/>
</dbReference>
<evidence type="ECO:0000313" key="1">
    <source>
        <dbReference type="EMBL" id="KAK0446024.1"/>
    </source>
</evidence>
<reference evidence="1" key="1">
    <citation type="submission" date="2023-06" db="EMBL/GenBank/DDBJ databases">
        <authorList>
            <consortium name="Lawrence Berkeley National Laboratory"/>
            <person name="Ahrendt S."/>
            <person name="Sahu N."/>
            <person name="Indic B."/>
            <person name="Wong-Bajracharya J."/>
            <person name="Merenyi Z."/>
            <person name="Ke H.-M."/>
            <person name="Monk M."/>
            <person name="Kocsube S."/>
            <person name="Drula E."/>
            <person name="Lipzen A."/>
            <person name="Balint B."/>
            <person name="Henrissat B."/>
            <person name="Andreopoulos B."/>
            <person name="Martin F.M."/>
            <person name="Harder C.B."/>
            <person name="Rigling D."/>
            <person name="Ford K.L."/>
            <person name="Foster G.D."/>
            <person name="Pangilinan J."/>
            <person name="Papanicolaou A."/>
            <person name="Barry K."/>
            <person name="LaButti K."/>
            <person name="Viragh M."/>
            <person name="Koriabine M."/>
            <person name="Yan M."/>
            <person name="Riley R."/>
            <person name="Champramary S."/>
            <person name="Plett K.L."/>
            <person name="Tsai I.J."/>
            <person name="Slot J."/>
            <person name="Sipos G."/>
            <person name="Plett J."/>
            <person name="Nagy L.G."/>
            <person name="Grigoriev I.V."/>
        </authorList>
    </citation>
    <scope>NUCLEOTIDE SEQUENCE</scope>
    <source>
        <strain evidence="1">CCBAS 213</strain>
    </source>
</reference>
<name>A0AA39JNY4_ARMTA</name>
<gene>
    <name evidence="1" type="ORF">EV420DRAFT_1276856</name>
</gene>
<protein>
    <submittedName>
        <fullName evidence="1">Uncharacterized protein</fullName>
    </submittedName>
</protein>
<comment type="caution">
    <text evidence="1">The sequence shown here is derived from an EMBL/GenBank/DDBJ whole genome shotgun (WGS) entry which is preliminary data.</text>
</comment>
<dbReference type="Proteomes" id="UP001175211">
    <property type="component" value="Unassembled WGS sequence"/>
</dbReference>
<proteinExistence type="predicted"/>
<dbReference type="GeneID" id="85351532"/>
<keyword evidence="2" id="KW-1185">Reference proteome</keyword>
<organism evidence="1 2">
    <name type="scientific">Armillaria tabescens</name>
    <name type="common">Ringless honey mushroom</name>
    <name type="synonym">Agaricus tabescens</name>
    <dbReference type="NCBI Taxonomy" id="1929756"/>
    <lineage>
        <taxon>Eukaryota</taxon>
        <taxon>Fungi</taxon>
        <taxon>Dikarya</taxon>
        <taxon>Basidiomycota</taxon>
        <taxon>Agaricomycotina</taxon>
        <taxon>Agaricomycetes</taxon>
        <taxon>Agaricomycetidae</taxon>
        <taxon>Agaricales</taxon>
        <taxon>Marasmiineae</taxon>
        <taxon>Physalacriaceae</taxon>
        <taxon>Desarmillaria</taxon>
    </lineage>
</organism>
<evidence type="ECO:0000313" key="2">
    <source>
        <dbReference type="Proteomes" id="UP001175211"/>
    </source>
</evidence>
<dbReference type="EMBL" id="JAUEPS010000048">
    <property type="protein sequence ID" value="KAK0446024.1"/>
    <property type="molecule type" value="Genomic_DNA"/>
</dbReference>
<accession>A0AA39JNY4</accession>
<sequence length="64" mass="7366">MAARGFHWFRTNLRLRSCPTLRTALDLNPEALYSVWSCILGVVLMLTRRYGHGIRNMFTLIALA</sequence>